<dbReference type="InterPro" id="IPR043136">
    <property type="entry name" value="B30.2/SPRY_sf"/>
</dbReference>
<dbReference type="InterPro" id="IPR003877">
    <property type="entry name" value="SPRY_dom"/>
</dbReference>
<dbReference type="WBParaSite" id="Gr19_v10_g4705.t1">
    <property type="protein sequence ID" value="Gr19_v10_g4705.t1"/>
    <property type="gene ID" value="Gr19_v10_g4705"/>
</dbReference>
<reference evidence="4" key="1">
    <citation type="submission" date="2022-11" db="UniProtKB">
        <authorList>
            <consortium name="WormBaseParasite"/>
        </authorList>
    </citation>
    <scope>IDENTIFICATION</scope>
</reference>
<protein>
    <submittedName>
        <fullName evidence="4">B30.2/SPRY domain-containing protein</fullName>
    </submittedName>
</protein>
<dbReference type="Proteomes" id="UP000887572">
    <property type="component" value="Unplaced"/>
</dbReference>
<feature type="domain" description="B30.2/SPRY" evidence="2">
    <location>
        <begin position="90"/>
        <end position="286"/>
    </location>
</feature>
<dbReference type="Gene3D" id="2.60.120.920">
    <property type="match status" value="1"/>
</dbReference>
<dbReference type="Pfam" id="PF00622">
    <property type="entry name" value="SPRY"/>
    <property type="match status" value="1"/>
</dbReference>
<dbReference type="AlphaFoldDB" id="A0A914HU66"/>
<sequence>MSISTTESINGGITADQVSVEHFLRLRDKIDELERKQKADQKEYRAKIDETIKAKITAELEHQKLVENHKALQTKMEQYQNKQQQTIDELQKTVAVLNDTINAKRLTLQNRWNSAACHWALTLSEPERLLVHFTGKKWGSRSVLAEQPMPKGNFGIFYYEVKILAKECDVFIGLATKEMPLHRWVGSYNGTYAYESSGSCWGHAVKGWRQNIFGRGDYIVGKPPFHVGDVIGCGVNLATRQIIYTKNGQRLETTGLFVDSAAVLFPCVTLRFQDAKIEANFGPNFKFKIAEGF</sequence>
<proteinExistence type="predicted"/>
<organism evidence="3 4">
    <name type="scientific">Globodera rostochiensis</name>
    <name type="common">Golden nematode worm</name>
    <name type="synonym">Heterodera rostochiensis</name>
    <dbReference type="NCBI Taxonomy" id="31243"/>
    <lineage>
        <taxon>Eukaryota</taxon>
        <taxon>Metazoa</taxon>
        <taxon>Ecdysozoa</taxon>
        <taxon>Nematoda</taxon>
        <taxon>Chromadorea</taxon>
        <taxon>Rhabditida</taxon>
        <taxon>Tylenchina</taxon>
        <taxon>Tylenchomorpha</taxon>
        <taxon>Tylenchoidea</taxon>
        <taxon>Heteroderidae</taxon>
        <taxon>Heteroderinae</taxon>
        <taxon>Globodera</taxon>
    </lineage>
</organism>
<dbReference type="InterPro" id="IPR001870">
    <property type="entry name" value="B30.2/SPRY"/>
</dbReference>
<keyword evidence="3" id="KW-1185">Reference proteome</keyword>
<name>A0A914HU66_GLORO</name>
<dbReference type="InterPro" id="IPR044736">
    <property type="entry name" value="Gid1/RanBPM/SPLA_SPRY"/>
</dbReference>
<dbReference type="SUPFAM" id="SSF49899">
    <property type="entry name" value="Concanavalin A-like lectins/glucanases"/>
    <property type="match status" value="1"/>
</dbReference>
<accession>A0A914HU66</accession>
<evidence type="ECO:0000313" key="4">
    <source>
        <dbReference type="WBParaSite" id="Gr19_v10_g4705.t1"/>
    </source>
</evidence>
<dbReference type="PROSITE" id="PS50188">
    <property type="entry name" value="B302_SPRY"/>
    <property type="match status" value="1"/>
</dbReference>
<dbReference type="SMART" id="SM00449">
    <property type="entry name" value="SPRY"/>
    <property type="match status" value="1"/>
</dbReference>
<dbReference type="CDD" id="cd12885">
    <property type="entry name" value="SPRY_RanBP_like"/>
    <property type="match status" value="1"/>
</dbReference>
<evidence type="ECO:0000256" key="1">
    <source>
        <dbReference type="SAM" id="Coils"/>
    </source>
</evidence>
<evidence type="ECO:0000313" key="3">
    <source>
        <dbReference type="Proteomes" id="UP000887572"/>
    </source>
</evidence>
<keyword evidence="1" id="KW-0175">Coiled coil</keyword>
<evidence type="ECO:0000259" key="2">
    <source>
        <dbReference type="PROSITE" id="PS50188"/>
    </source>
</evidence>
<dbReference type="InterPro" id="IPR013320">
    <property type="entry name" value="ConA-like_dom_sf"/>
</dbReference>
<feature type="coiled-coil region" evidence="1">
    <location>
        <begin position="23"/>
        <end position="100"/>
    </location>
</feature>